<dbReference type="GO" id="GO:0046872">
    <property type="term" value="F:metal ion binding"/>
    <property type="evidence" value="ECO:0007669"/>
    <property type="project" value="UniProtKB-KW"/>
</dbReference>
<keyword evidence="4" id="KW-0862">Zinc</keyword>
<dbReference type="EMBL" id="FOVI01000001">
    <property type="protein sequence ID" value="SFN15379.1"/>
    <property type="molecule type" value="Genomic_DNA"/>
</dbReference>
<dbReference type="InterPro" id="IPR051013">
    <property type="entry name" value="MBL_superfamily_lactonases"/>
</dbReference>
<reference evidence="7" key="1">
    <citation type="submission" date="2016-10" db="EMBL/GenBank/DDBJ databases">
        <authorList>
            <person name="Varghese N."/>
            <person name="Submissions S."/>
        </authorList>
    </citation>
    <scope>NUCLEOTIDE SEQUENCE [LARGE SCALE GENOMIC DNA]</scope>
    <source>
        <strain evidence="7">DS-12</strain>
    </source>
</reference>
<organism evidence="6 7">
    <name type="scientific">Paenimyroides ummariense</name>
    <dbReference type="NCBI Taxonomy" id="913024"/>
    <lineage>
        <taxon>Bacteria</taxon>
        <taxon>Pseudomonadati</taxon>
        <taxon>Bacteroidota</taxon>
        <taxon>Flavobacteriia</taxon>
        <taxon>Flavobacteriales</taxon>
        <taxon>Flavobacteriaceae</taxon>
        <taxon>Paenimyroides</taxon>
    </lineage>
</organism>
<dbReference type="Gene3D" id="3.60.15.10">
    <property type="entry name" value="Ribonuclease Z/Hydroxyacylglutathione hydrolase-like"/>
    <property type="match status" value="1"/>
</dbReference>
<keyword evidence="7" id="KW-1185">Reference proteome</keyword>
<proteinExistence type="inferred from homology"/>
<dbReference type="RefSeq" id="WP_091517991.1">
    <property type="nucleotide sequence ID" value="NZ_FOVI01000001.1"/>
</dbReference>
<protein>
    <submittedName>
        <fullName evidence="6">Glyoxylase, beta-lactamase superfamily II</fullName>
    </submittedName>
</protein>
<sequence length="240" mass="27917">MELTVIKQGDFKVDKRKNFEYLKPNDESANIKLAIQPFLITIGSELILLDLGLGFLENNESVILKRLKDQNINPSSITKILLSHLHKDHADGLGYFNDNKFVPNFPDATIYIQKREYDFALQQTENPSYNIPLLNELQNLSNIVWLHDDEGEISAEITFKVTAGHSKFHQVFWIKENESTIFYGADDLPTTGYLKRSIAYKTDYDGHKAMEFRKIWKEQAETENWQVLFYHDLKNPVVQF</sequence>
<keyword evidence="3" id="KW-0378">Hydrolase</keyword>
<dbReference type="SUPFAM" id="SSF56281">
    <property type="entry name" value="Metallo-hydrolase/oxidoreductase"/>
    <property type="match status" value="1"/>
</dbReference>
<feature type="domain" description="Metallo-beta-lactamase" evidence="5">
    <location>
        <begin position="34"/>
        <end position="231"/>
    </location>
</feature>
<evidence type="ECO:0000259" key="5">
    <source>
        <dbReference type="SMART" id="SM00849"/>
    </source>
</evidence>
<evidence type="ECO:0000256" key="3">
    <source>
        <dbReference type="ARBA" id="ARBA00022801"/>
    </source>
</evidence>
<keyword evidence="2" id="KW-0479">Metal-binding</keyword>
<evidence type="ECO:0000313" key="7">
    <source>
        <dbReference type="Proteomes" id="UP000199036"/>
    </source>
</evidence>
<dbReference type="STRING" id="913024.SAMN05421741_101334"/>
<dbReference type="InterPro" id="IPR036866">
    <property type="entry name" value="RibonucZ/Hydroxyglut_hydro"/>
</dbReference>
<accession>A0A1I4WQT4</accession>
<evidence type="ECO:0000256" key="2">
    <source>
        <dbReference type="ARBA" id="ARBA00022723"/>
    </source>
</evidence>
<dbReference type="AlphaFoldDB" id="A0A1I4WQT4"/>
<dbReference type="Pfam" id="PF00753">
    <property type="entry name" value="Lactamase_B"/>
    <property type="match status" value="1"/>
</dbReference>
<dbReference type="Proteomes" id="UP000199036">
    <property type="component" value="Unassembled WGS sequence"/>
</dbReference>
<comment type="similarity">
    <text evidence="1">Belongs to the metallo-beta-lactamase superfamily.</text>
</comment>
<dbReference type="InterPro" id="IPR001279">
    <property type="entry name" value="Metallo-B-lactamas"/>
</dbReference>
<dbReference type="PANTHER" id="PTHR42978">
    <property type="entry name" value="QUORUM-QUENCHING LACTONASE YTNP-RELATED-RELATED"/>
    <property type="match status" value="1"/>
</dbReference>
<dbReference type="SMART" id="SM00849">
    <property type="entry name" value="Lactamase_B"/>
    <property type="match status" value="1"/>
</dbReference>
<evidence type="ECO:0000256" key="1">
    <source>
        <dbReference type="ARBA" id="ARBA00007749"/>
    </source>
</evidence>
<evidence type="ECO:0000313" key="6">
    <source>
        <dbReference type="EMBL" id="SFN15379.1"/>
    </source>
</evidence>
<gene>
    <name evidence="6" type="ORF">SAMN05421741_101334</name>
</gene>
<dbReference type="GO" id="GO:0016787">
    <property type="term" value="F:hydrolase activity"/>
    <property type="evidence" value="ECO:0007669"/>
    <property type="project" value="UniProtKB-KW"/>
</dbReference>
<evidence type="ECO:0000256" key="4">
    <source>
        <dbReference type="ARBA" id="ARBA00022833"/>
    </source>
</evidence>
<name>A0A1I4WQT4_9FLAO</name>
<dbReference type="PANTHER" id="PTHR42978:SF6">
    <property type="entry name" value="QUORUM-QUENCHING LACTONASE YTNP-RELATED"/>
    <property type="match status" value="1"/>
</dbReference>
<dbReference type="OrthoDB" id="9802897at2"/>